<evidence type="ECO:0000313" key="1">
    <source>
        <dbReference type="EMBL" id="EON33754.1"/>
    </source>
</evidence>
<dbReference type="EMBL" id="AQPW01000004">
    <property type="protein sequence ID" value="EON33754.1"/>
    <property type="molecule type" value="Genomic_DNA"/>
</dbReference>
<gene>
    <name evidence="1" type="ORF">GTC6_05287</name>
</gene>
<organism evidence="1 2">
    <name type="scientific">Gordonia terrae C-6</name>
    <dbReference type="NCBI Taxonomy" id="1316928"/>
    <lineage>
        <taxon>Bacteria</taxon>
        <taxon>Bacillati</taxon>
        <taxon>Actinomycetota</taxon>
        <taxon>Actinomycetes</taxon>
        <taxon>Mycobacteriales</taxon>
        <taxon>Gordoniaceae</taxon>
        <taxon>Gordonia</taxon>
    </lineage>
</organism>
<comment type="caution">
    <text evidence="1">The sequence shown here is derived from an EMBL/GenBank/DDBJ whole genome shotgun (WGS) entry which is preliminary data.</text>
</comment>
<dbReference type="PATRIC" id="fig|1316928.3.peg.1069"/>
<name>R7YDE5_9ACTN</name>
<dbReference type="Proteomes" id="UP000013569">
    <property type="component" value="Unassembled WGS sequence"/>
</dbReference>
<reference evidence="1 2" key="1">
    <citation type="journal article" date="2013" name="Genome Announc.">
        <title>Draft Genome Sequence of a Benzothiophene-Desulfurizing Bacterium, Gordona terrae Strain C-6.</title>
        <authorList>
            <person name="Wang W."/>
            <person name="Ma T."/>
            <person name="Ren Y."/>
            <person name="Li G."/>
        </authorList>
    </citation>
    <scope>NUCLEOTIDE SEQUENCE [LARGE SCALE GENOMIC DNA]</scope>
    <source>
        <strain evidence="1 2">C-6</strain>
    </source>
</reference>
<dbReference type="InterPro" id="IPR005564">
    <property type="entry name" value="Major_capsid_GpE"/>
</dbReference>
<protein>
    <submittedName>
        <fullName evidence="1">Uncharacterized protein</fullName>
    </submittedName>
</protein>
<evidence type="ECO:0000313" key="2">
    <source>
        <dbReference type="Proteomes" id="UP000013569"/>
    </source>
</evidence>
<proteinExistence type="predicted"/>
<sequence>MANTPFFPDQRLTNVSTAWQNADSDFISDIIFPEVIVKKPTFEVGKYLKDSLIIPTSSVRTGEAKAKRVSLNRGVDVFGPLNEHALSDFVTRADYQLTDDPFEPEADAVENLHTKMALIDEAALSTQLSDTSVITQNTTLSGTSQWNDSNSNPFQDLKTAAQTASFKKYNTLFMGSEVYDNLILHPELLDRIKWSQTGVITEEAMLALFRPFGITRIVVGRAQANTGKEGVNDVFTSVWGKNAWLGYITPRPGRKEVNGGYKFRLENAREVTKEAFNNPPGTEIVVRDQYDHIIMNTECFYLIRNAVA</sequence>
<dbReference type="Gene3D" id="3.90.1690.10">
    <property type="entry name" value="phage-related protein like domain"/>
    <property type="match status" value="1"/>
</dbReference>
<accession>R7YDE5</accession>
<dbReference type="AlphaFoldDB" id="R7YDE5"/>
<dbReference type="RefSeq" id="WP_010841523.1">
    <property type="nucleotide sequence ID" value="NZ_AQPW01000004.1"/>
</dbReference>
<dbReference type="InterPro" id="IPR053738">
    <property type="entry name" value="Lambda_capsid_assembly"/>
</dbReference>
<dbReference type="Pfam" id="PF03864">
    <property type="entry name" value="Phage_cap_E"/>
    <property type="match status" value="1"/>
</dbReference>
<dbReference type="OrthoDB" id="4378092at2"/>